<organism evidence="2 3">
    <name type="scientific">Flavobacterium rhizophilum</name>
    <dbReference type="NCBI Taxonomy" id="3163296"/>
    <lineage>
        <taxon>Bacteria</taxon>
        <taxon>Pseudomonadati</taxon>
        <taxon>Bacteroidota</taxon>
        <taxon>Flavobacteriia</taxon>
        <taxon>Flavobacteriales</taxon>
        <taxon>Flavobacteriaceae</taxon>
        <taxon>Flavobacterium</taxon>
    </lineage>
</organism>
<evidence type="ECO:0000313" key="2">
    <source>
        <dbReference type="EMBL" id="MFL9836528.1"/>
    </source>
</evidence>
<evidence type="ECO:0008006" key="4">
    <source>
        <dbReference type="Google" id="ProtNLM"/>
    </source>
</evidence>
<gene>
    <name evidence="2" type="ORF">ABS768_03405</name>
</gene>
<feature type="region of interest" description="Disordered" evidence="1">
    <location>
        <begin position="911"/>
        <end position="933"/>
    </location>
</feature>
<keyword evidence="3" id="KW-1185">Reference proteome</keyword>
<dbReference type="RefSeq" id="WP_408073579.1">
    <property type="nucleotide sequence ID" value="NZ_JBELQB010000002.1"/>
</dbReference>
<evidence type="ECO:0000256" key="1">
    <source>
        <dbReference type="SAM" id="MobiDB-lite"/>
    </source>
</evidence>
<accession>A0ABW8Y968</accession>
<evidence type="ECO:0000313" key="3">
    <source>
        <dbReference type="Proteomes" id="UP001629059"/>
    </source>
</evidence>
<dbReference type="Proteomes" id="UP001629059">
    <property type="component" value="Unassembled WGS sequence"/>
</dbReference>
<reference evidence="2 3" key="1">
    <citation type="submission" date="2024-06" db="EMBL/GenBank/DDBJ databases">
        <authorList>
            <person name="Kaempfer P."/>
            <person name="Viver T."/>
        </authorList>
    </citation>
    <scope>NUCLEOTIDE SEQUENCE [LARGE SCALE GENOMIC DNA]</scope>
    <source>
        <strain evidence="2 3">ST-75</strain>
    </source>
</reference>
<protein>
    <recommendedName>
        <fullName evidence="4">Carboxypeptidase regulatory-like domain-containing protein</fullName>
    </recommendedName>
</protein>
<sequence>MQGIFKYIIVIAFLTIGNLSLAQEGEFSIEFAQQNSDSKNTGVIDAFVKIKNNTNNNLTGEFEVHSNHQDLYLVQRKPKTVNLTANDSVFIPVKAIISRTAKAGNQPFIEAVFTTNNDNTKSVNLPVTITERKLVKMFLLETNLIYENVGDTLTIPIRISNEGNTPQKIDILTRYPNFIAKDMMETTSLKISAFTDTLVYLKKQVTKNILAQEDFNITITSLYKSGDIIGIANIRASSIKQDRRYTTQFNPDYAQTFNQTNQITVSHLENSSNASAYYLYANAEAQLNDSKIYTNIDANLWTNSNQLFLRNTWLGYKNSDFGIQAGNVSKFADINLVGRGAQAYYTTSKDSKIEVGGIDKSYNLADYSNPSGGTSAWASYFHNGGWLDKGFESNLIYDHDKFTGINSILATSRFSILKKQNFSLRAGGGLSNANYEAANTNKAGASGEIVAVGKQGNLYYSSTNFVSNGYYAGVKRGVLNFNERVNWTTEKYNMWAVYNYMSVKPKSLTEQVLYSTLFTTARYNVGASRRFSNITLSVSPNIYSEKRDEPLYVGGSQTRSMDAYRMNLGINYSNHISTVNLILDGGSFKTNLNNQPSQFHIKANLIYSWKFLNLLTTYQYNSFNLGEAIANYQTNPNKTFYNIMVNPSAVLKFFDSKLILYTGATFASNTINDRITQFSGRADYKISPDFSLFVNGYYSDISNNPYSLNSFQIGLTKQFRPIRIDSSKSDLEVYVYYENEGKGAENTPAANQLIIIGGKAFRTNNQGIIKYRSLPPGDYEIRPVNTNEWHAYSRTVNIIQDTQISIGLTKTSTIKGSVSYIQTERSFEITKKLGGLSIIAVDDTGNIFQSRTDDVGNFVLYVPRGYYTITLEKSDVSEYVDIEHNNRNIQAIPDTITEVKFNLNIKEKRVETRKFSSRGFPSQSSDNKKKKKK</sequence>
<comment type="caution">
    <text evidence="2">The sequence shown here is derived from an EMBL/GenBank/DDBJ whole genome shotgun (WGS) entry which is preliminary data.</text>
</comment>
<name>A0ABW8Y968_9FLAO</name>
<proteinExistence type="predicted"/>
<dbReference type="EMBL" id="JBELQB010000002">
    <property type="protein sequence ID" value="MFL9836528.1"/>
    <property type="molecule type" value="Genomic_DNA"/>
</dbReference>